<gene>
    <name evidence="4" type="ORF">LCGC14_0829760</name>
</gene>
<evidence type="ECO:0008006" key="5">
    <source>
        <dbReference type="Google" id="ProtNLM"/>
    </source>
</evidence>
<keyword evidence="2" id="KW-0689">Ribosomal protein</keyword>
<proteinExistence type="inferred from homology"/>
<organism evidence="4">
    <name type="scientific">marine sediment metagenome</name>
    <dbReference type="NCBI Taxonomy" id="412755"/>
    <lineage>
        <taxon>unclassified sequences</taxon>
        <taxon>metagenomes</taxon>
        <taxon>ecological metagenomes</taxon>
    </lineage>
</organism>
<evidence type="ECO:0000256" key="1">
    <source>
        <dbReference type="ARBA" id="ARBA00009254"/>
    </source>
</evidence>
<comment type="caution">
    <text evidence="4">The sequence shown here is derived from an EMBL/GenBank/DDBJ whole genome shotgun (WGS) entry which is preliminary data.</text>
</comment>
<keyword evidence="3" id="KW-0687">Ribonucleoprotein</keyword>
<dbReference type="NCBIfam" id="TIGR00012">
    <property type="entry name" value="L29"/>
    <property type="match status" value="1"/>
</dbReference>
<dbReference type="GO" id="GO:1990904">
    <property type="term" value="C:ribonucleoprotein complex"/>
    <property type="evidence" value="ECO:0007669"/>
    <property type="project" value="UniProtKB-KW"/>
</dbReference>
<dbReference type="Gene3D" id="1.10.287.310">
    <property type="match status" value="1"/>
</dbReference>
<name>A0A0F9S139_9ZZZZ</name>
<accession>A0A0F9S139</accession>
<dbReference type="EMBL" id="LAZR01002375">
    <property type="protein sequence ID" value="KKN30851.1"/>
    <property type="molecule type" value="Genomic_DNA"/>
</dbReference>
<evidence type="ECO:0000256" key="2">
    <source>
        <dbReference type="ARBA" id="ARBA00022980"/>
    </source>
</evidence>
<dbReference type="InterPro" id="IPR001854">
    <property type="entry name" value="Ribosomal_uL29"/>
</dbReference>
<dbReference type="GO" id="GO:0003735">
    <property type="term" value="F:structural constituent of ribosome"/>
    <property type="evidence" value="ECO:0007669"/>
    <property type="project" value="InterPro"/>
</dbReference>
<dbReference type="Pfam" id="PF00831">
    <property type="entry name" value="Ribosomal_L29"/>
    <property type="match status" value="1"/>
</dbReference>
<dbReference type="GO" id="GO:0006412">
    <property type="term" value="P:translation"/>
    <property type="evidence" value="ECO:0007669"/>
    <property type="project" value="InterPro"/>
</dbReference>
<sequence>MVISLTFTLAYERKKMRATKKKLEELRWMSPEELIERKEALNKQMFEVRQQTIGMKGMNAGRPHMYKKIKKEIARIETIWKEKKFNLL</sequence>
<comment type="similarity">
    <text evidence="1">Belongs to the universal ribosomal protein uL29 family.</text>
</comment>
<dbReference type="HAMAP" id="MF_00374">
    <property type="entry name" value="Ribosomal_uL29"/>
    <property type="match status" value="1"/>
</dbReference>
<dbReference type="GO" id="GO:0005840">
    <property type="term" value="C:ribosome"/>
    <property type="evidence" value="ECO:0007669"/>
    <property type="project" value="UniProtKB-KW"/>
</dbReference>
<evidence type="ECO:0000256" key="3">
    <source>
        <dbReference type="ARBA" id="ARBA00023274"/>
    </source>
</evidence>
<dbReference type="AlphaFoldDB" id="A0A0F9S139"/>
<dbReference type="SUPFAM" id="SSF46561">
    <property type="entry name" value="Ribosomal protein L29 (L29p)"/>
    <property type="match status" value="1"/>
</dbReference>
<evidence type="ECO:0000313" key="4">
    <source>
        <dbReference type="EMBL" id="KKN30851.1"/>
    </source>
</evidence>
<dbReference type="InterPro" id="IPR036049">
    <property type="entry name" value="Ribosomal_uL29_sf"/>
</dbReference>
<protein>
    <recommendedName>
        <fullName evidence="5">50S ribosomal protein L29</fullName>
    </recommendedName>
</protein>
<reference evidence="4" key="1">
    <citation type="journal article" date="2015" name="Nature">
        <title>Complex archaea that bridge the gap between prokaryotes and eukaryotes.</title>
        <authorList>
            <person name="Spang A."/>
            <person name="Saw J.H."/>
            <person name="Jorgensen S.L."/>
            <person name="Zaremba-Niedzwiedzka K."/>
            <person name="Martijn J."/>
            <person name="Lind A.E."/>
            <person name="van Eijk R."/>
            <person name="Schleper C."/>
            <person name="Guy L."/>
            <person name="Ettema T.J."/>
        </authorList>
    </citation>
    <scope>NUCLEOTIDE SEQUENCE</scope>
</reference>